<protein>
    <submittedName>
        <fullName evidence="2">Uncharacterized protein</fullName>
    </submittedName>
</protein>
<dbReference type="InterPro" id="IPR011989">
    <property type="entry name" value="ARM-like"/>
</dbReference>
<name>A0A914P525_9BILA</name>
<dbReference type="Gene3D" id="1.25.10.10">
    <property type="entry name" value="Leucine-rich Repeat Variant"/>
    <property type="match status" value="1"/>
</dbReference>
<dbReference type="Proteomes" id="UP000887578">
    <property type="component" value="Unplaced"/>
</dbReference>
<organism evidence="1 2">
    <name type="scientific">Panagrolaimus davidi</name>
    <dbReference type="NCBI Taxonomy" id="227884"/>
    <lineage>
        <taxon>Eukaryota</taxon>
        <taxon>Metazoa</taxon>
        <taxon>Ecdysozoa</taxon>
        <taxon>Nematoda</taxon>
        <taxon>Chromadorea</taxon>
        <taxon>Rhabditida</taxon>
        <taxon>Tylenchina</taxon>
        <taxon>Panagrolaimomorpha</taxon>
        <taxon>Panagrolaimoidea</taxon>
        <taxon>Panagrolaimidae</taxon>
        <taxon>Panagrolaimus</taxon>
    </lineage>
</organism>
<dbReference type="InterPro" id="IPR016024">
    <property type="entry name" value="ARM-type_fold"/>
</dbReference>
<proteinExistence type="predicted"/>
<sequence length="213" mass="24466">MIDDGIVPVLIELLNYKSDGNKKSWFYILLGILLDLQPLIFDECIKLNLHEKLCTICEKTKFVWSLASLIGACYPNQELLYCVKRYIFSLEECSSFDDEMLEGIFHNLAYLCGFEKSIRKMVIDSGILKKLVPFIDVVKRKRFSKAILFTFQYISMNKEFDNSLFETGILTCVEKLLMSSEACADKNIIEPIATFICNLGANPENIEKIIEQI</sequence>
<evidence type="ECO:0000313" key="1">
    <source>
        <dbReference type="Proteomes" id="UP000887578"/>
    </source>
</evidence>
<evidence type="ECO:0000313" key="2">
    <source>
        <dbReference type="WBParaSite" id="PDA_v2.g12991.t1"/>
    </source>
</evidence>
<keyword evidence="1" id="KW-1185">Reference proteome</keyword>
<accession>A0A914P525</accession>
<dbReference type="SUPFAM" id="SSF48371">
    <property type="entry name" value="ARM repeat"/>
    <property type="match status" value="1"/>
</dbReference>
<dbReference type="WBParaSite" id="PDA_v2.g12991.t1">
    <property type="protein sequence ID" value="PDA_v2.g12991.t1"/>
    <property type="gene ID" value="PDA_v2.g12991"/>
</dbReference>
<reference evidence="2" key="1">
    <citation type="submission" date="2022-11" db="UniProtKB">
        <authorList>
            <consortium name="WormBaseParasite"/>
        </authorList>
    </citation>
    <scope>IDENTIFICATION</scope>
</reference>
<dbReference type="AlphaFoldDB" id="A0A914P525"/>